<evidence type="ECO:0000313" key="2">
    <source>
        <dbReference type="Proteomes" id="UP001596977"/>
    </source>
</evidence>
<keyword evidence="2" id="KW-1185">Reference proteome</keyword>
<name>A0ABW3HDF9_9SPHN</name>
<reference evidence="2" key="1">
    <citation type="journal article" date="2019" name="Int. J. Syst. Evol. Microbiol.">
        <title>The Global Catalogue of Microorganisms (GCM) 10K type strain sequencing project: providing services to taxonomists for standard genome sequencing and annotation.</title>
        <authorList>
            <consortium name="The Broad Institute Genomics Platform"/>
            <consortium name="The Broad Institute Genome Sequencing Center for Infectious Disease"/>
            <person name="Wu L."/>
            <person name="Ma J."/>
        </authorList>
    </citation>
    <scope>NUCLEOTIDE SEQUENCE [LARGE SCALE GENOMIC DNA]</scope>
    <source>
        <strain evidence="2">CCUG 62982</strain>
    </source>
</reference>
<protein>
    <recommendedName>
        <fullName evidence="3">Apea-like HEPN domain-containing protein</fullName>
    </recommendedName>
</protein>
<evidence type="ECO:0008006" key="3">
    <source>
        <dbReference type="Google" id="ProtNLM"/>
    </source>
</evidence>
<evidence type="ECO:0000313" key="1">
    <source>
        <dbReference type="EMBL" id="MFD0947527.1"/>
    </source>
</evidence>
<sequence length="493" mass="53649">MSRSRVHGSGKAAKVPAGELLDQILGDVLATATMPYEEWHKLWPDPFTAMAIPVGGRRQYQCTQRAIDAAHTLTQQTWDARDDLRQTMTRQAFDRVSFTAIGDAVATCRRHLPPVKSTGPVDDSFFDAMAGDYEYYLEAGSAKIRPDLDRHIPCHLFDANQAVPAFDVGPVAFRPRGDWIARYVLDPTVLGHVQQVESGAVSLETFRNQAFAAGSAPELTQALEVLTFLGGYGWVATLRTVGHELTRSHEKASVIVGLAIDVIGLRFHLENARLLTKAGRQHLFHESRLATTVAGQLLKGSSSQRAGLGAAPGALAAKMRAEQSFLDQAGKVLQAYVDGRNTGKAPHLIERWANALYWFGEARRESSDFMAVVNYGCAADGLSGAGGKAEKMIDFADAALNPKSEPTPAGVVSVKDSVSQVYREGRNKLAHGEESGLFEDLTRTRAIGDNLLTSLLNEVTPEIAEIIANRPQVLTVPEEHAYRALVVRLQSRA</sequence>
<dbReference type="EMBL" id="JBHTJG010000007">
    <property type="protein sequence ID" value="MFD0947527.1"/>
    <property type="molecule type" value="Genomic_DNA"/>
</dbReference>
<proteinExistence type="predicted"/>
<comment type="caution">
    <text evidence="1">The sequence shown here is derived from an EMBL/GenBank/DDBJ whole genome shotgun (WGS) entry which is preliminary data.</text>
</comment>
<accession>A0ABW3HDF9</accession>
<dbReference type="Proteomes" id="UP001596977">
    <property type="component" value="Unassembled WGS sequence"/>
</dbReference>
<dbReference type="RefSeq" id="WP_264945187.1">
    <property type="nucleotide sequence ID" value="NZ_JAPDRA010000007.1"/>
</dbReference>
<gene>
    <name evidence="1" type="ORF">ACFQ1E_14350</name>
</gene>
<organism evidence="1 2">
    <name type="scientific">Sphingomonas canadensis</name>
    <dbReference type="NCBI Taxonomy" id="1219257"/>
    <lineage>
        <taxon>Bacteria</taxon>
        <taxon>Pseudomonadati</taxon>
        <taxon>Pseudomonadota</taxon>
        <taxon>Alphaproteobacteria</taxon>
        <taxon>Sphingomonadales</taxon>
        <taxon>Sphingomonadaceae</taxon>
        <taxon>Sphingomonas</taxon>
    </lineage>
</organism>